<keyword evidence="2" id="KW-1185">Reference proteome</keyword>
<dbReference type="EMBL" id="FN595227">
    <property type="protein sequence ID" value="CCB46031.1"/>
    <property type="molecule type" value="Genomic_DNA"/>
</dbReference>
<dbReference type="PaxDb" id="29760-VIT_18s0001g14150.t01"/>
<name>F6H083_VITVI</name>
<organism evidence="1 2">
    <name type="scientific">Vitis vinifera</name>
    <name type="common">Grape</name>
    <dbReference type="NCBI Taxonomy" id="29760"/>
    <lineage>
        <taxon>Eukaryota</taxon>
        <taxon>Viridiplantae</taxon>
        <taxon>Streptophyta</taxon>
        <taxon>Embryophyta</taxon>
        <taxon>Tracheophyta</taxon>
        <taxon>Spermatophyta</taxon>
        <taxon>Magnoliopsida</taxon>
        <taxon>eudicotyledons</taxon>
        <taxon>Gunneridae</taxon>
        <taxon>Pentapetalae</taxon>
        <taxon>rosids</taxon>
        <taxon>Vitales</taxon>
        <taxon>Vitaceae</taxon>
        <taxon>Viteae</taxon>
        <taxon>Vitis</taxon>
    </lineage>
</organism>
<protein>
    <submittedName>
        <fullName evidence="1">Uncharacterized protein</fullName>
    </submittedName>
</protein>
<accession>F6H083</accession>
<gene>
    <name evidence="1" type="ordered locus">VIT_18s0001g14150</name>
</gene>
<evidence type="ECO:0000313" key="1">
    <source>
        <dbReference type="EMBL" id="CCB46031.1"/>
    </source>
</evidence>
<dbReference type="AlphaFoldDB" id="F6H083"/>
<dbReference type="Proteomes" id="UP000009183">
    <property type="component" value="Chromosome 18"/>
</dbReference>
<reference evidence="2" key="1">
    <citation type="journal article" date="2007" name="Nature">
        <title>The grapevine genome sequence suggests ancestral hexaploidization in major angiosperm phyla.</title>
        <authorList>
            <consortium name="The French-Italian Public Consortium for Grapevine Genome Characterization."/>
            <person name="Jaillon O."/>
            <person name="Aury J.-M."/>
            <person name="Noel B."/>
            <person name="Policriti A."/>
            <person name="Clepet C."/>
            <person name="Casagrande A."/>
            <person name="Choisne N."/>
            <person name="Aubourg S."/>
            <person name="Vitulo N."/>
            <person name="Jubin C."/>
            <person name="Vezzi A."/>
            <person name="Legeai F."/>
            <person name="Hugueney P."/>
            <person name="Dasilva C."/>
            <person name="Horner D."/>
            <person name="Mica E."/>
            <person name="Jublot D."/>
            <person name="Poulain J."/>
            <person name="Bruyere C."/>
            <person name="Billault A."/>
            <person name="Segurens B."/>
            <person name="Gouyvenoux M."/>
            <person name="Ugarte E."/>
            <person name="Cattonaro F."/>
            <person name="Anthouard V."/>
            <person name="Vico V."/>
            <person name="Del Fabbro C."/>
            <person name="Alaux M."/>
            <person name="Di Gaspero G."/>
            <person name="Dumas V."/>
            <person name="Felice N."/>
            <person name="Paillard S."/>
            <person name="Juman I."/>
            <person name="Moroldo M."/>
            <person name="Scalabrin S."/>
            <person name="Canaguier A."/>
            <person name="Le Clainche I."/>
            <person name="Malacrida G."/>
            <person name="Durand E."/>
            <person name="Pesole G."/>
            <person name="Laucou V."/>
            <person name="Chatelet P."/>
            <person name="Merdinoglu D."/>
            <person name="Delledonne M."/>
            <person name="Pezzotti M."/>
            <person name="Lecharny A."/>
            <person name="Scarpelli C."/>
            <person name="Artiguenave F."/>
            <person name="Pe M.E."/>
            <person name="Valle G."/>
            <person name="Morgante M."/>
            <person name="Caboche M."/>
            <person name="Adam-Blondon A.-F."/>
            <person name="Weissenbach J."/>
            <person name="Quetier F."/>
            <person name="Wincker P."/>
        </authorList>
    </citation>
    <scope>NUCLEOTIDE SEQUENCE [LARGE SCALE GENOMIC DNA]</scope>
    <source>
        <strain evidence="2">cv. Pinot noir / PN40024</strain>
    </source>
</reference>
<evidence type="ECO:0000313" key="2">
    <source>
        <dbReference type="Proteomes" id="UP000009183"/>
    </source>
</evidence>
<dbReference type="HOGENOM" id="CLU_3360722_0_0_1"/>
<sequence>MAHGQRIEFVPKLPLVIGDLATSIESVFDSDSIKRF</sequence>
<proteinExistence type="predicted"/>
<dbReference type="InParanoid" id="F6H083"/>